<accession>A0A4Y2U291</accession>
<sequence length="102" mass="12092">MKQNNKTFVQGEPFNRSEAGESKSIVKRGENIKTSKLRDLTPDLIVNPLKLHDVQNYRRCVSYRIERVSSNWFSTEIFYNQKRKVRKSGKEILWETRNILCT</sequence>
<reference evidence="2 4" key="1">
    <citation type="journal article" date="2019" name="Sci. Rep.">
        <title>Orb-weaving spider Araneus ventricosus genome elucidates the spidroin gene catalogue.</title>
        <authorList>
            <person name="Kono N."/>
            <person name="Nakamura H."/>
            <person name="Ohtoshi R."/>
            <person name="Moran D.A.P."/>
            <person name="Shinohara A."/>
            <person name="Yoshida Y."/>
            <person name="Fujiwara M."/>
            <person name="Mori M."/>
            <person name="Tomita M."/>
            <person name="Arakawa K."/>
        </authorList>
    </citation>
    <scope>NUCLEOTIDE SEQUENCE [LARGE SCALE GENOMIC DNA]</scope>
</reference>
<evidence type="ECO:0000313" key="2">
    <source>
        <dbReference type="EMBL" id="GBO05780.1"/>
    </source>
</evidence>
<dbReference type="EMBL" id="BGPR01032289">
    <property type="protein sequence ID" value="GBO05780.1"/>
    <property type="molecule type" value="Genomic_DNA"/>
</dbReference>
<proteinExistence type="predicted"/>
<evidence type="ECO:0000256" key="1">
    <source>
        <dbReference type="SAM" id="MobiDB-lite"/>
    </source>
</evidence>
<name>A0A4Y2U291_ARAVE</name>
<protein>
    <submittedName>
        <fullName evidence="2">Uncharacterized protein</fullName>
    </submittedName>
</protein>
<organism evidence="2 4">
    <name type="scientific">Araneus ventricosus</name>
    <name type="common">Orbweaver spider</name>
    <name type="synonym">Epeira ventricosa</name>
    <dbReference type="NCBI Taxonomy" id="182803"/>
    <lineage>
        <taxon>Eukaryota</taxon>
        <taxon>Metazoa</taxon>
        <taxon>Ecdysozoa</taxon>
        <taxon>Arthropoda</taxon>
        <taxon>Chelicerata</taxon>
        <taxon>Arachnida</taxon>
        <taxon>Araneae</taxon>
        <taxon>Araneomorphae</taxon>
        <taxon>Entelegynae</taxon>
        <taxon>Araneoidea</taxon>
        <taxon>Araneidae</taxon>
        <taxon>Araneus</taxon>
    </lineage>
</organism>
<dbReference type="Proteomes" id="UP000499080">
    <property type="component" value="Unassembled WGS sequence"/>
</dbReference>
<comment type="caution">
    <text evidence="2">The sequence shown here is derived from an EMBL/GenBank/DDBJ whole genome shotgun (WGS) entry which is preliminary data.</text>
</comment>
<dbReference type="EMBL" id="BGPR01032290">
    <property type="protein sequence ID" value="GBO05781.1"/>
    <property type="molecule type" value="Genomic_DNA"/>
</dbReference>
<gene>
    <name evidence="2" type="ORF">AVEN_143104_1</name>
    <name evidence="3" type="ORF">AVEN_212859_1</name>
</gene>
<feature type="region of interest" description="Disordered" evidence="1">
    <location>
        <begin position="1"/>
        <end position="23"/>
    </location>
</feature>
<dbReference type="AlphaFoldDB" id="A0A4Y2U291"/>
<evidence type="ECO:0000313" key="3">
    <source>
        <dbReference type="EMBL" id="GBO05781.1"/>
    </source>
</evidence>
<evidence type="ECO:0000313" key="4">
    <source>
        <dbReference type="Proteomes" id="UP000499080"/>
    </source>
</evidence>
<keyword evidence="4" id="KW-1185">Reference proteome</keyword>